<feature type="region of interest" description="Disordered" evidence="1">
    <location>
        <begin position="174"/>
        <end position="195"/>
    </location>
</feature>
<protein>
    <submittedName>
        <fullName evidence="3">General secretion pathway protein GspE</fullName>
    </submittedName>
</protein>
<dbReference type="InterPro" id="IPR037257">
    <property type="entry name" value="T2SS_E_N_sf"/>
</dbReference>
<dbReference type="Gene3D" id="3.30.300.160">
    <property type="entry name" value="Type II secretion system, protein E, N-terminal domain"/>
    <property type="match status" value="1"/>
</dbReference>
<evidence type="ECO:0000313" key="4">
    <source>
        <dbReference type="Proteomes" id="UP000249061"/>
    </source>
</evidence>
<dbReference type="Pfam" id="PF05157">
    <property type="entry name" value="MshEN"/>
    <property type="match status" value="1"/>
</dbReference>
<dbReference type="AlphaFoldDB" id="A0A2W5TME7"/>
<dbReference type="InterPro" id="IPR007831">
    <property type="entry name" value="T2SS_GspE_N"/>
</dbReference>
<accession>A0A2W5TME7</accession>
<dbReference type="SUPFAM" id="SSF160246">
    <property type="entry name" value="EspE N-terminal domain-like"/>
    <property type="match status" value="1"/>
</dbReference>
<evidence type="ECO:0000256" key="1">
    <source>
        <dbReference type="SAM" id="MobiDB-lite"/>
    </source>
</evidence>
<feature type="domain" description="Type II secretion system protein GspE N-terminal" evidence="2">
    <location>
        <begin position="62"/>
        <end position="147"/>
    </location>
</feature>
<dbReference type="Proteomes" id="UP000249061">
    <property type="component" value="Unassembled WGS sequence"/>
</dbReference>
<name>A0A2W5TME7_9BACT</name>
<evidence type="ECO:0000259" key="2">
    <source>
        <dbReference type="Pfam" id="PF05157"/>
    </source>
</evidence>
<organism evidence="3 4">
    <name type="scientific">Archangium gephyra</name>
    <dbReference type="NCBI Taxonomy" id="48"/>
    <lineage>
        <taxon>Bacteria</taxon>
        <taxon>Pseudomonadati</taxon>
        <taxon>Myxococcota</taxon>
        <taxon>Myxococcia</taxon>
        <taxon>Myxococcales</taxon>
        <taxon>Cystobacterineae</taxon>
        <taxon>Archangiaceae</taxon>
        <taxon>Archangium</taxon>
    </lineage>
</organism>
<evidence type="ECO:0000313" key="3">
    <source>
        <dbReference type="EMBL" id="PZR14977.1"/>
    </source>
</evidence>
<dbReference type="EMBL" id="QFQP01000006">
    <property type="protein sequence ID" value="PZR14977.1"/>
    <property type="molecule type" value="Genomic_DNA"/>
</dbReference>
<sequence>MALRPNVAKLRDLLLKAKVVDEFQMRAAMGRLEQWGGRLTGVIVDMGFTDDETMVQTLSQALRLPVAHLGMVPKDSALLAKVDPAFCDEHAIFPVSLKDRVATIAVSDPTELDTIDRLQSKLGARVQMVIAPESEIRAAIARHYRNEVVPAARKNNNRARDAHIEATKGQLFELDDRAPPKPGEASADAGPSEAWMKKAPSANTMLDDFLEDEGPTNEGLNAEELKRLEAARENQLKANAILRALQTLLTEKGYLR</sequence>
<comment type="caution">
    <text evidence="3">The sequence shown here is derived from an EMBL/GenBank/DDBJ whole genome shotgun (WGS) entry which is preliminary data.</text>
</comment>
<reference evidence="3 4" key="1">
    <citation type="submission" date="2017-08" db="EMBL/GenBank/DDBJ databases">
        <title>Infants hospitalized years apart are colonized by the same room-sourced microbial strains.</title>
        <authorList>
            <person name="Brooks B."/>
            <person name="Olm M.R."/>
            <person name="Firek B.A."/>
            <person name="Baker R."/>
            <person name="Thomas B.C."/>
            <person name="Morowitz M.J."/>
            <person name="Banfield J.F."/>
        </authorList>
    </citation>
    <scope>NUCLEOTIDE SEQUENCE [LARGE SCALE GENOMIC DNA]</scope>
    <source>
        <strain evidence="3">S2_003_000_R2_14</strain>
    </source>
</reference>
<gene>
    <name evidence="3" type="ORF">DI536_09370</name>
</gene>
<proteinExistence type="predicted"/>